<sequence length="303" mass="35421">MHPLNDDIDTNIDFIANDPLYVTEKPFVMHPLSRGGFEKAGIKTSNVQWDSQFVTVESMRGREDISLETNGFCYVDHTSICIPREGSEPEAAASYCRESEELLKDFFKAEYVHCYDFKMRKNTPMILEEYDPNDRMLVEGAAVGAHVGIKFTILVWAMTDRRQDISIDTVAAMIHRILRKQERSEYLKPDYRFRLINTWRSTLPECQDNPLALCDYSTIEGCDLVATDRVYPTWVQEIYHLKYNKNQKWYWLPKQRANEPFLFVTYDSHAGSNARLWTVHISQYKTPVLGRKYHLEKVLRLAI</sequence>
<evidence type="ECO:0000256" key="1">
    <source>
        <dbReference type="ARBA" id="ARBA00023002"/>
    </source>
</evidence>
<protein>
    <submittedName>
        <fullName evidence="3">Uncharacterized protein</fullName>
    </submittedName>
</protein>
<organism evidence="3 4">
    <name type="scientific">Pseudovirgaria hyperparasitica</name>
    <dbReference type="NCBI Taxonomy" id="470096"/>
    <lineage>
        <taxon>Eukaryota</taxon>
        <taxon>Fungi</taxon>
        <taxon>Dikarya</taxon>
        <taxon>Ascomycota</taxon>
        <taxon>Pezizomycotina</taxon>
        <taxon>Dothideomycetes</taxon>
        <taxon>Dothideomycetes incertae sedis</taxon>
        <taxon>Acrospermales</taxon>
        <taxon>Acrospermaceae</taxon>
        <taxon>Pseudovirgaria</taxon>
    </lineage>
</organism>
<reference evidence="3" key="1">
    <citation type="journal article" date="2020" name="Stud. Mycol.">
        <title>101 Dothideomycetes genomes: a test case for predicting lifestyles and emergence of pathogens.</title>
        <authorList>
            <person name="Haridas S."/>
            <person name="Albert R."/>
            <person name="Binder M."/>
            <person name="Bloem J."/>
            <person name="Labutti K."/>
            <person name="Salamov A."/>
            <person name="Andreopoulos B."/>
            <person name="Baker S."/>
            <person name="Barry K."/>
            <person name="Bills G."/>
            <person name="Bluhm B."/>
            <person name="Cannon C."/>
            <person name="Castanera R."/>
            <person name="Culley D."/>
            <person name="Daum C."/>
            <person name="Ezra D."/>
            <person name="Gonzalez J."/>
            <person name="Henrissat B."/>
            <person name="Kuo A."/>
            <person name="Liang C."/>
            <person name="Lipzen A."/>
            <person name="Lutzoni F."/>
            <person name="Magnuson J."/>
            <person name="Mondo S."/>
            <person name="Nolan M."/>
            <person name="Ohm R."/>
            <person name="Pangilinan J."/>
            <person name="Park H.-J."/>
            <person name="Ramirez L."/>
            <person name="Alfaro M."/>
            <person name="Sun H."/>
            <person name="Tritt A."/>
            <person name="Yoshinaga Y."/>
            <person name="Zwiers L.-H."/>
            <person name="Turgeon B."/>
            <person name="Goodwin S."/>
            <person name="Spatafora J."/>
            <person name="Crous P."/>
            <person name="Grigoriev I."/>
        </authorList>
    </citation>
    <scope>NUCLEOTIDE SEQUENCE</scope>
    <source>
        <strain evidence="3">CBS 121739</strain>
    </source>
</reference>
<evidence type="ECO:0000313" key="3">
    <source>
        <dbReference type="EMBL" id="KAF2753270.1"/>
    </source>
</evidence>
<name>A0A6A6VUH8_9PEZI</name>
<dbReference type="PANTHER" id="PTHR34598:SF3">
    <property type="entry name" value="OXIDOREDUCTASE AN1597"/>
    <property type="match status" value="1"/>
</dbReference>
<gene>
    <name evidence="3" type="ORF">EJ05DRAFT_504923</name>
</gene>
<dbReference type="NCBIfam" id="NF041278">
    <property type="entry name" value="CmcJ_NvfI_EfuI"/>
    <property type="match status" value="1"/>
</dbReference>
<dbReference type="RefSeq" id="XP_033595721.1">
    <property type="nucleotide sequence ID" value="XM_033747636.1"/>
</dbReference>
<dbReference type="OrthoDB" id="412788at2759"/>
<accession>A0A6A6VUH8</accession>
<dbReference type="InterPro" id="IPR044053">
    <property type="entry name" value="AsaB-like"/>
</dbReference>
<evidence type="ECO:0000256" key="2">
    <source>
        <dbReference type="ARBA" id="ARBA00023604"/>
    </source>
</evidence>
<comment type="similarity">
    <text evidence="2">Belongs to the asaB hydroxylase/desaturase family.</text>
</comment>
<dbReference type="Proteomes" id="UP000799437">
    <property type="component" value="Unassembled WGS sequence"/>
</dbReference>
<dbReference type="PANTHER" id="PTHR34598">
    <property type="entry name" value="BLL6449 PROTEIN"/>
    <property type="match status" value="1"/>
</dbReference>
<dbReference type="GO" id="GO:0016491">
    <property type="term" value="F:oxidoreductase activity"/>
    <property type="evidence" value="ECO:0007669"/>
    <property type="project" value="UniProtKB-KW"/>
</dbReference>
<dbReference type="AlphaFoldDB" id="A0A6A6VUH8"/>
<dbReference type="GeneID" id="54488690"/>
<dbReference type="EMBL" id="ML996584">
    <property type="protein sequence ID" value="KAF2753270.1"/>
    <property type="molecule type" value="Genomic_DNA"/>
</dbReference>
<keyword evidence="4" id="KW-1185">Reference proteome</keyword>
<keyword evidence="1" id="KW-0560">Oxidoreductase</keyword>
<evidence type="ECO:0000313" key="4">
    <source>
        <dbReference type="Proteomes" id="UP000799437"/>
    </source>
</evidence>
<proteinExistence type="inferred from homology"/>